<keyword evidence="1" id="KW-0808">Transferase</keyword>
<keyword evidence="2" id="KW-1185">Reference proteome</keyword>
<proteinExistence type="predicted"/>
<comment type="caution">
    <text evidence="1">The sequence shown here is derived from an EMBL/GenBank/DDBJ whole genome shotgun (WGS) entry which is preliminary data.</text>
</comment>
<dbReference type="Proteomes" id="UP000655420">
    <property type="component" value="Unassembled WGS sequence"/>
</dbReference>
<dbReference type="GO" id="GO:0016301">
    <property type="term" value="F:kinase activity"/>
    <property type="evidence" value="ECO:0007669"/>
    <property type="project" value="UniProtKB-KW"/>
</dbReference>
<gene>
    <name evidence="1" type="ORF">H0I76_15550</name>
</gene>
<evidence type="ECO:0000313" key="1">
    <source>
        <dbReference type="EMBL" id="MBK0400613.1"/>
    </source>
</evidence>
<dbReference type="EMBL" id="JAEHHL010000009">
    <property type="protein sequence ID" value="MBK0400613.1"/>
    <property type="molecule type" value="Genomic_DNA"/>
</dbReference>
<dbReference type="AlphaFoldDB" id="A0A8J7M9G9"/>
<reference evidence="1" key="1">
    <citation type="submission" date="2020-12" db="EMBL/GenBank/DDBJ databases">
        <title>Bacterial taxonomy.</title>
        <authorList>
            <person name="Pan X."/>
        </authorList>
    </citation>
    <scope>NUCLEOTIDE SEQUENCE</scope>
    <source>
        <strain evidence="1">M0105</strain>
    </source>
</reference>
<organism evidence="1 2">
    <name type="scientific">Thermohalobaculum xanthum</name>
    <dbReference type="NCBI Taxonomy" id="2753746"/>
    <lineage>
        <taxon>Bacteria</taxon>
        <taxon>Pseudomonadati</taxon>
        <taxon>Pseudomonadota</taxon>
        <taxon>Alphaproteobacteria</taxon>
        <taxon>Rhodobacterales</taxon>
        <taxon>Paracoccaceae</taxon>
        <taxon>Thermohalobaculum</taxon>
    </lineage>
</organism>
<name>A0A8J7M9G9_9RHOB</name>
<accession>A0A8J7M9G9</accession>
<dbReference type="Pfam" id="PF20044">
    <property type="entry name" value="DUF6446"/>
    <property type="match status" value="1"/>
</dbReference>
<evidence type="ECO:0000313" key="2">
    <source>
        <dbReference type="Proteomes" id="UP000655420"/>
    </source>
</evidence>
<dbReference type="InterPro" id="IPR045616">
    <property type="entry name" value="DUF6446"/>
</dbReference>
<keyword evidence="1" id="KW-0418">Kinase</keyword>
<sequence length="143" mass="15404">MSGRWLAGGLVVFAAAFAVALYYAQNYAFYDEIEAEAVEIAGTSYPVSEFRGIDASTSPLKLRACFRMAAEPDAPVAPAPVPLVAPGWFDCFDAEALARALAAGEATAYMAAAEEFDGADRVVARFADGRAYMWRQLNEKFAE</sequence>
<protein>
    <submittedName>
        <fullName evidence="1">Histidine kinase</fullName>
    </submittedName>
</protein>